<evidence type="ECO:0000256" key="4">
    <source>
        <dbReference type="ARBA" id="ARBA00022801"/>
    </source>
</evidence>
<evidence type="ECO:0000256" key="8">
    <source>
        <dbReference type="PROSITE-ProRule" id="PRU00076"/>
    </source>
</evidence>
<dbReference type="GO" id="GO:0004487">
    <property type="term" value="F:methylenetetrahydrofolate dehydrogenase (NAD+) activity"/>
    <property type="evidence" value="ECO:0007669"/>
    <property type="project" value="TreeGrafter"/>
</dbReference>
<feature type="disulfide bond" evidence="8">
    <location>
        <begin position="463"/>
        <end position="472"/>
    </location>
</feature>
<dbReference type="SUPFAM" id="SSF57196">
    <property type="entry name" value="EGF/Laminin"/>
    <property type="match status" value="2"/>
</dbReference>
<dbReference type="Gene3D" id="2.10.25.10">
    <property type="entry name" value="Laminin"/>
    <property type="match status" value="2"/>
</dbReference>
<dbReference type="PANTHER" id="PTHR48099:SF7">
    <property type="entry name" value="BIFUNCTIONAL METHYLENETETRAHYDROFOLATE DEHYDROGENASE_CYCLOHYDROLASE 2, MITOCHONDRIAL"/>
    <property type="match status" value="1"/>
</dbReference>
<dbReference type="EMBL" id="JANIIK010000044">
    <property type="protein sequence ID" value="KAJ3604563.1"/>
    <property type="molecule type" value="Genomic_DNA"/>
</dbReference>
<dbReference type="InterPro" id="IPR000672">
    <property type="entry name" value="THF_DH/CycHdrlase"/>
</dbReference>
<dbReference type="InterPro" id="IPR046346">
    <property type="entry name" value="Aminoacid_DH-like_N_sf"/>
</dbReference>
<evidence type="ECO:0000313" key="12">
    <source>
        <dbReference type="Proteomes" id="UP001148018"/>
    </source>
</evidence>
<proteinExistence type="inferred from homology"/>
<feature type="disulfide bond" evidence="8">
    <location>
        <begin position="615"/>
        <end position="624"/>
    </location>
</feature>
<dbReference type="InterPro" id="IPR036291">
    <property type="entry name" value="NAD(P)-bd_dom_sf"/>
</dbReference>
<dbReference type="PROSITE" id="PS01186">
    <property type="entry name" value="EGF_2"/>
    <property type="match status" value="2"/>
</dbReference>
<feature type="transmembrane region" description="Helical" evidence="9">
    <location>
        <begin position="487"/>
        <end position="509"/>
    </location>
</feature>
<dbReference type="FunFam" id="3.40.50.10860:FF:000005">
    <property type="entry name" value="C-1-tetrahydrofolate synthase, cytoplasmic, putative"/>
    <property type="match status" value="1"/>
</dbReference>
<dbReference type="Pfam" id="PF00763">
    <property type="entry name" value="THF_DHG_CYH"/>
    <property type="match status" value="1"/>
</dbReference>
<evidence type="ECO:0000256" key="6">
    <source>
        <dbReference type="ARBA" id="ARBA00023268"/>
    </source>
</evidence>
<keyword evidence="5" id="KW-0560">Oxidoreductase</keyword>
<dbReference type="InterPro" id="IPR020631">
    <property type="entry name" value="THF_DH/CycHdrlase_NAD-bd_dom"/>
</dbReference>
<dbReference type="PANTHER" id="PTHR48099">
    <property type="entry name" value="C-1-TETRAHYDROFOLATE SYNTHASE, CYTOPLASMIC-RELATED"/>
    <property type="match status" value="1"/>
</dbReference>
<feature type="domain" description="EGF-like" evidence="10">
    <location>
        <begin position="585"/>
        <end position="625"/>
    </location>
</feature>
<keyword evidence="4" id="KW-0378">Hydrolase</keyword>
<dbReference type="SMART" id="SM00181">
    <property type="entry name" value="EGF"/>
    <property type="match status" value="2"/>
</dbReference>
<dbReference type="OrthoDB" id="5126881at2759"/>
<dbReference type="GO" id="GO:0035999">
    <property type="term" value="P:tetrahydrofolate interconversion"/>
    <property type="evidence" value="ECO:0007669"/>
    <property type="project" value="TreeGrafter"/>
</dbReference>
<evidence type="ECO:0000256" key="2">
    <source>
        <dbReference type="ARBA" id="ARBA00012776"/>
    </source>
</evidence>
<organism evidence="11 12">
    <name type="scientific">Muraenolepis orangiensis</name>
    <name type="common">Patagonian moray cod</name>
    <dbReference type="NCBI Taxonomy" id="630683"/>
    <lineage>
        <taxon>Eukaryota</taxon>
        <taxon>Metazoa</taxon>
        <taxon>Chordata</taxon>
        <taxon>Craniata</taxon>
        <taxon>Vertebrata</taxon>
        <taxon>Euteleostomi</taxon>
        <taxon>Actinopterygii</taxon>
        <taxon>Neopterygii</taxon>
        <taxon>Teleostei</taxon>
        <taxon>Neoteleostei</taxon>
        <taxon>Acanthomorphata</taxon>
        <taxon>Zeiogadaria</taxon>
        <taxon>Gadariae</taxon>
        <taxon>Gadiformes</taxon>
        <taxon>Muraenolepidoidei</taxon>
        <taxon>Muraenolepididae</taxon>
        <taxon>Muraenolepis</taxon>
    </lineage>
</organism>
<feature type="transmembrane region" description="Helical" evidence="9">
    <location>
        <begin position="641"/>
        <end position="666"/>
    </location>
</feature>
<evidence type="ECO:0000259" key="10">
    <source>
        <dbReference type="PROSITE" id="PS50026"/>
    </source>
</evidence>
<sequence length="698" mass="75467">MAASVSPLRSSFRICNGFALHHHCCRGKLRVHRKCENQRRHLHQSVTRHAAVVISGTELARQLHREIQRDVEELVTQGNMRPHLGVILVGDDPASRTYVKNKTRTASILGISSDTVVRPGTVSQEELLVLIDQMNRDWRVSGLLVQLPLPAHINERAVCNAIAPEKDVDGFHIVNIGKLCLDQRSMVPATPAAVWEIIKRAGIETVGKNVVVAGRSKNVGMPIAMLLHTDRNHERPGEEQCTPRERLKELTGLADIVIAAAGIPGLITEDMVKEGATVIDVGINRVRDPKTGKMRLIGDVDFEAADDTETNSAPLPCLSAAAGVKEKAGFITPVPGGVGPMTVAMCKENYYGPRCTSVISKSTMETDYEKVVGSCVAAVVFFVLLMLSSISPHDSADDSPQSGSTEHRAMKAAALLSLLEPGEQRPRVERALMASCGSDHQNFCFNHGQCMLLVDTNEHHCKCKEGYSGLRCAHLELVFQPMKEEQLVLMGVCVALLIMGLSGAFYFYYKWSVFAQVTLSAASGEGLPGAPGEDDGAAVEELSDELSGGADSVALLLHEITSGNIDLYRSAHTSGFTSPRSVSTTVDPCTSTHLGFCIHGFCKHMEDLQEPVCVCMKGFDGLRCGIQTLETRGGDKSEAELVQTVLVVIAVVLSVISCTAILLMTCAHYRTHKNFMAAYLGTGGEVEKLQKPMANGVV</sequence>
<evidence type="ECO:0000256" key="3">
    <source>
        <dbReference type="ARBA" id="ARBA00022563"/>
    </source>
</evidence>
<dbReference type="Pfam" id="PF00008">
    <property type="entry name" value="EGF"/>
    <property type="match status" value="1"/>
</dbReference>
<dbReference type="InterPro" id="IPR000742">
    <property type="entry name" value="EGF"/>
</dbReference>
<dbReference type="Proteomes" id="UP001148018">
    <property type="component" value="Unassembled WGS sequence"/>
</dbReference>
<dbReference type="InterPro" id="IPR020630">
    <property type="entry name" value="THF_DH/CycHdrlase_cat_dom"/>
</dbReference>
<dbReference type="PROSITE" id="PS00022">
    <property type="entry name" value="EGF_1"/>
    <property type="match status" value="2"/>
</dbReference>
<keyword evidence="3" id="KW-0554">One-carbon metabolism</keyword>
<evidence type="ECO:0000256" key="7">
    <source>
        <dbReference type="ARBA" id="ARBA00036357"/>
    </source>
</evidence>
<name>A0A9Q0EFD5_9TELE</name>
<dbReference type="PROSITE" id="PS50026">
    <property type="entry name" value="EGF_3"/>
    <property type="match status" value="2"/>
</dbReference>
<comment type="caution">
    <text evidence="8">Lacks conserved residue(s) required for the propagation of feature annotation.</text>
</comment>
<feature type="disulfide bond" evidence="8">
    <location>
        <begin position="444"/>
        <end position="461"/>
    </location>
</feature>
<comment type="subunit">
    <text evidence="1">Homodimer.</text>
</comment>
<dbReference type="GO" id="GO:0004488">
    <property type="term" value="F:methylenetetrahydrofolate dehydrogenase (NADP+) activity"/>
    <property type="evidence" value="ECO:0007669"/>
    <property type="project" value="InterPro"/>
</dbReference>
<dbReference type="FunFam" id="3.40.50.720:FF:000070">
    <property type="entry name" value="probable bifunctional methylenetetrahydrofolate dehydrogenase/cyclohydrolase 2"/>
    <property type="match status" value="1"/>
</dbReference>
<dbReference type="Gene3D" id="3.40.50.10860">
    <property type="entry name" value="Leucine Dehydrogenase, chain A, domain 1"/>
    <property type="match status" value="1"/>
</dbReference>
<comment type="catalytic activity">
    <reaction evidence="7">
        <text>(6R)-5,10-methenyltetrahydrofolate + H2O = (6R)-10-formyltetrahydrofolate + H(+)</text>
        <dbReference type="Rhea" id="RHEA:23700"/>
        <dbReference type="ChEBI" id="CHEBI:15377"/>
        <dbReference type="ChEBI" id="CHEBI:15378"/>
        <dbReference type="ChEBI" id="CHEBI:57455"/>
        <dbReference type="ChEBI" id="CHEBI:195366"/>
        <dbReference type="EC" id="3.5.4.9"/>
    </reaction>
</comment>
<dbReference type="Gene3D" id="3.40.50.720">
    <property type="entry name" value="NAD(P)-binding Rossmann-like Domain"/>
    <property type="match status" value="1"/>
</dbReference>
<evidence type="ECO:0000313" key="11">
    <source>
        <dbReference type="EMBL" id="KAJ3604563.1"/>
    </source>
</evidence>
<evidence type="ECO:0000256" key="1">
    <source>
        <dbReference type="ARBA" id="ARBA00011738"/>
    </source>
</evidence>
<dbReference type="PROSITE" id="PS00766">
    <property type="entry name" value="THF_DHG_CYH_1"/>
    <property type="match status" value="1"/>
</dbReference>
<dbReference type="SUPFAM" id="SSF53223">
    <property type="entry name" value="Aminoacid dehydrogenase-like, N-terminal domain"/>
    <property type="match status" value="1"/>
</dbReference>
<feature type="domain" description="EGF-like" evidence="10">
    <location>
        <begin position="432"/>
        <end position="473"/>
    </location>
</feature>
<evidence type="ECO:0000256" key="5">
    <source>
        <dbReference type="ARBA" id="ARBA00023002"/>
    </source>
</evidence>
<keyword evidence="9" id="KW-1133">Transmembrane helix</keyword>
<reference evidence="11" key="1">
    <citation type="submission" date="2022-07" db="EMBL/GenBank/DDBJ databases">
        <title>Chromosome-level genome of Muraenolepis orangiensis.</title>
        <authorList>
            <person name="Kim J."/>
        </authorList>
    </citation>
    <scope>NUCLEOTIDE SEQUENCE</scope>
    <source>
        <strain evidence="11">KU_S4_2022</strain>
        <tissue evidence="11">Muscle</tissue>
    </source>
</reference>
<protein>
    <recommendedName>
        <fullName evidence="2">methenyltetrahydrofolate cyclohydrolase</fullName>
        <ecNumber evidence="2">3.5.4.9</ecNumber>
    </recommendedName>
</protein>
<dbReference type="CDD" id="cd01080">
    <property type="entry name" value="NAD_bind_m-THF_DH_Cyclohyd"/>
    <property type="match status" value="1"/>
</dbReference>
<accession>A0A9Q0EFD5</accession>
<dbReference type="AlphaFoldDB" id="A0A9Q0EFD5"/>
<keyword evidence="6" id="KW-0511">Multifunctional enzyme</keyword>
<dbReference type="Pfam" id="PF02882">
    <property type="entry name" value="THF_DHG_CYH_C"/>
    <property type="match status" value="2"/>
</dbReference>
<gene>
    <name evidence="11" type="ORF">NHX12_029303</name>
</gene>
<dbReference type="HAMAP" id="MF_01576">
    <property type="entry name" value="THF_DHG_CYH"/>
    <property type="match status" value="1"/>
</dbReference>
<dbReference type="GO" id="GO:0005739">
    <property type="term" value="C:mitochondrion"/>
    <property type="evidence" value="ECO:0007669"/>
    <property type="project" value="TreeGrafter"/>
</dbReference>
<dbReference type="PROSITE" id="PS00767">
    <property type="entry name" value="THF_DHG_CYH_2"/>
    <property type="match status" value="1"/>
</dbReference>
<keyword evidence="8" id="KW-0245">EGF-like domain</keyword>
<evidence type="ECO:0000256" key="9">
    <source>
        <dbReference type="SAM" id="Phobius"/>
    </source>
</evidence>
<dbReference type="PRINTS" id="PR00085">
    <property type="entry name" value="THFDHDRGNASE"/>
</dbReference>
<keyword evidence="9" id="KW-0472">Membrane</keyword>
<comment type="caution">
    <text evidence="11">The sequence shown here is derived from an EMBL/GenBank/DDBJ whole genome shotgun (WGS) entry which is preliminary data.</text>
</comment>
<dbReference type="EC" id="3.5.4.9" evidence="2"/>
<dbReference type="GO" id="GO:0004477">
    <property type="term" value="F:methenyltetrahydrofolate cyclohydrolase activity"/>
    <property type="evidence" value="ECO:0007669"/>
    <property type="project" value="UniProtKB-EC"/>
</dbReference>
<keyword evidence="8" id="KW-1015">Disulfide bond</keyword>
<dbReference type="SUPFAM" id="SSF51735">
    <property type="entry name" value="NAD(P)-binding Rossmann-fold domains"/>
    <property type="match status" value="1"/>
</dbReference>
<keyword evidence="9" id="KW-0812">Transmembrane</keyword>
<dbReference type="InterPro" id="IPR020867">
    <property type="entry name" value="THF_DH/CycHdrlase_CS"/>
</dbReference>
<keyword evidence="12" id="KW-1185">Reference proteome</keyword>